<keyword evidence="4" id="KW-1185">Reference proteome</keyword>
<proteinExistence type="predicted"/>
<evidence type="ECO:0000313" key="4">
    <source>
        <dbReference type="Proteomes" id="UP001642484"/>
    </source>
</evidence>
<dbReference type="SMART" id="SM00271">
    <property type="entry name" value="DnaJ"/>
    <property type="match status" value="1"/>
</dbReference>
<feature type="compositionally biased region" description="Polar residues" evidence="1">
    <location>
        <begin position="63"/>
        <end position="87"/>
    </location>
</feature>
<evidence type="ECO:0000259" key="2">
    <source>
        <dbReference type="PROSITE" id="PS50076"/>
    </source>
</evidence>
<dbReference type="Pfam" id="PF00226">
    <property type="entry name" value="DnaJ"/>
    <property type="match status" value="1"/>
</dbReference>
<feature type="region of interest" description="Disordered" evidence="1">
    <location>
        <begin position="61"/>
        <end position="150"/>
    </location>
</feature>
<reference evidence="3 4" key="1">
    <citation type="submission" date="2024-02" db="EMBL/GenBank/DDBJ databases">
        <authorList>
            <person name="Chen Y."/>
            <person name="Shah S."/>
            <person name="Dougan E. K."/>
            <person name="Thang M."/>
            <person name="Chan C."/>
        </authorList>
    </citation>
    <scope>NUCLEOTIDE SEQUENCE [LARGE SCALE GENOMIC DNA]</scope>
</reference>
<dbReference type="InterPro" id="IPR036869">
    <property type="entry name" value="J_dom_sf"/>
</dbReference>
<feature type="compositionally biased region" description="Basic and acidic residues" evidence="1">
    <location>
        <begin position="106"/>
        <end position="130"/>
    </location>
</feature>
<dbReference type="SUPFAM" id="SSF46565">
    <property type="entry name" value="Chaperone J-domain"/>
    <property type="match status" value="1"/>
</dbReference>
<dbReference type="PRINTS" id="PR00625">
    <property type="entry name" value="JDOMAIN"/>
</dbReference>
<comment type="caution">
    <text evidence="3">The sequence shown here is derived from an EMBL/GenBank/DDBJ whole genome shotgun (WGS) entry which is preliminary data.</text>
</comment>
<name>A0ABP0IFA5_9DINO</name>
<gene>
    <name evidence="3" type="ORF">CCMP2556_LOCUS6176</name>
</gene>
<dbReference type="PROSITE" id="PS50076">
    <property type="entry name" value="DNAJ_2"/>
    <property type="match status" value="1"/>
</dbReference>
<dbReference type="Gene3D" id="1.10.287.110">
    <property type="entry name" value="DnaJ domain"/>
    <property type="match status" value="1"/>
</dbReference>
<dbReference type="PANTHER" id="PTHR24074">
    <property type="entry name" value="CO-CHAPERONE PROTEIN DJLA"/>
    <property type="match status" value="1"/>
</dbReference>
<protein>
    <recommendedName>
        <fullName evidence="2">J domain-containing protein</fullName>
    </recommendedName>
</protein>
<dbReference type="InterPro" id="IPR001623">
    <property type="entry name" value="DnaJ_domain"/>
</dbReference>
<evidence type="ECO:0000256" key="1">
    <source>
        <dbReference type="SAM" id="MobiDB-lite"/>
    </source>
</evidence>
<dbReference type="CDD" id="cd06257">
    <property type="entry name" value="DnaJ"/>
    <property type="match status" value="1"/>
</dbReference>
<dbReference type="InterPro" id="IPR050817">
    <property type="entry name" value="DjlA_DnaK_co-chaperone"/>
</dbReference>
<organism evidence="3 4">
    <name type="scientific">Durusdinium trenchii</name>
    <dbReference type="NCBI Taxonomy" id="1381693"/>
    <lineage>
        <taxon>Eukaryota</taxon>
        <taxon>Sar</taxon>
        <taxon>Alveolata</taxon>
        <taxon>Dinophyceae</taxon>
        <taxon>Suessiales</taxon>
        <taxon>Symbiodiniaceae</taxon>
        <taxon>Durusdinium</taxon>
    </lineage>
</organism>
<sequence>MHPGWGGRPGYDPRLSGFMVPPIPPVPGIPVAPPSIAAPIPVMLPSPPGVPLAATPTVVPPSFTATGRPTASPHMSTATPNMSTPAASASAKDRTESRPEPSTFETLHEAQRRAEEARSNMEEEQRKARQDGASGGPGPGDERPPPTEEDLQQLQVWLAKFPLDTKALQALEALDPRDAVKALQELEQKGPGIRNPSAWICKTAQNLRERYGGKAPPEEKPNEKKELDIVDHYGALEVAEDADEKEIKKAYRKLVLKWHPDKHPEGREEAEEKIRAINNAYETLSNATKRATYDAQRQALLRQQRGHGPDLQGAPRQRIPREFMLQPIGYPDKFVRYASERAMSQCEVTSRADARLDGKSGLDQFVPFFRAAKLSLWWLPDVNNMCRIRALEARTRSSAGEKVVAGRPGGFNLGFEIEVHPAQSAFLHVTVGLWSVRRFGLSSVSLVRFVAVSFRRQVRQVSF</sequence>
<accession>A0ABP0IFA5</accession>
<feature type="domain" description="J" evidence="2">
    <location>
        <begin position="231"/>
        <end position="297"/>
    </location>
</feature>
<evidence type="ECO:0000313" key="3">
    <source>
        <dbReference type="EMBL" id="CAK9000712.1"/>
    </source>
</evidence>
<dbReference type="EMBL" id="CAXAMN010002669">
    <property type="protein sequence ID" value="CAK9000712.1"/>
    <property type="molecule type" value="Genomic_DNA"/>
</dbReference>
<dbReference type="Proteomes" id="UP001642484">
    <property type="component" value="Unassembled WGS sequence"/>
</dbReference>